<feature type="transmembrane region" description="Helical" evidence="8">
    <location>
        <begin position="149"/>
        <end position="168"/>
    </location>
</feature>
<feature type="transmembrane region" description="Helical" evidence="8">
    <location>
        <begin position="252"/>
        <end position="272"/>
    </location>
</feature>
<evidence type="ECO:0000256" key="5">
    <source>
        <dbReference type="ARBA" id="ARBA00022989"/>
    </source>
</evidence>
<dbReference type="Pfam" id="PF00953">
    <property type="entry name" value="Glycos_transf_4"/>
    <property type="match status" value="1"/>
</dbReference>
<dbReference type="HOGENOM" id="CLU_023982_3_0_5"/>
<feature type="transmembrane region" description="Helical" evidence="8">
    <location>
        <begin position="62"/>
        <end position="83"/>
    </location>
</feature>
<keyword evidence="4 8" id="KW-0812">Transmembrane</keyword>
<feature type="transmembrane region" description="Helical" evidence="8">
    <location>
        <begin position="89"/>
        <end position="107"/>
    </location>
</feature>
<evidence type="ECO:0000256" key="1">
    <source>
        <dbReference type="ARBA" id="ARBA00004651"/>
    </source>
</evidence>
<evidence type="ECO:0000256" key="7">
    <source>
        <dbReference type="PIRSR" id="PIRSR600715-1"/>
    </source>
</evidence>
<name>C4WJJ2_9HYPH</name>
<sequence>MRPASKLLLPMKTVFSVFTMLFLLISFLVSAALCGIGLYLLNRLLPERFLAARMSSRSNHTTVARQIGGLALIPAIIATLLIFAPDLEVSAQLSLCLSGASLLLWIVGGLDDRYELSEIVRLGSQFIAAGLVVYGLGPDFRLLPELLPHWLETALIVIALMVAINVTNFMDGLDLMTAAGIGIPLAGIGILAALGLAGLESGGIAIIAAGGILGFALFNRPPATIFLGDSGSLPLGLITGTALILLARETHIVVALILPLYYILDAGTTIVMRLSHGENILKAHSKHAYQTAKRSGWSVLKVVGHVALLNLVLIACAIALLALDNTITQVAFPLVAVVATLVLLLDFRGRFRKL</sequence>
<dbReference type="Proteomes" id="UP000004386">
    <property type="component" value="Unassembled WGS sequence"/>
</dbReference>
<feature type="transmembrane region" description="Helical" evidence="8">
    <location>
        <begin position="119"/>
        <end position="137"/>
    </location>
</feature>
<evidence type="ECO:0000256" key="2">
    <source>
        <dbReference type="ARBA" id="ARBA00022475"/>
    </source>
</evidence>
<feature type="binding site" evidence="7">
    <location>
        <position position="168"/>
    </location>
    <ligand>
        <name>Mg(2+)</name>
        <dbReference type="ChEBI" id="CHEBI:18420"/>
    </ligand>
</feature>
<feature type="transmembrane region" description="Helical" evidence="8">
    <location>
        <begin position="225"/>
        <end position="246"/>
    </location>
</feature>
<feature type="transmembrane region" description="Helical" evidence="8">
    <location>
        <begin position="175"/>
        <end position="196"/>
    </location>
</feature>
<feature type="transmembrane region" description="Helical" evidence="8">
    <location>
        <begin position="302"/>
        <end position="323"/>
    </location>
</feature>
<keyword evidence="6 8" id="KW-0472">Membrane</keyword>
<dbReference type="InterPro" id="IPR000715">
    <property type="entry name" value="Glycosyl_transferase_4"/>
</dbReference>
<dbReference type="PANTHER" id="PTHR22926:SF3">
    <property type="entry name" value="UNDECAPRENYL-PHOSPHATE ALPHA-N-ACETYLGLUCOSAMINYL 1-PHOSPHATE TRANSFERASE"/>
    <property type="match status" value="1"/>
</dbReference>
<feature type="binding site" evidence="7">
    <location>
        <position position="229"/>
    </location>
    <ligand>
        <name>Mg(2+)</name>
        <dbReference type="ChEBI" id="CHEBI:18420"/>
    </ligand>
</feature>
<keyword evidence="2" id="KW-1003">Cell membrane</keyword>
<comment type="subcellular location">
    <subcellularLocation>
        <location evidence="1">Cell membrane</location>
        <topology evidence="1">Multi-pass membrane protein</topology>
    </subcellularLocation>
</comment>
<gene>
    <name evidence="9" type="ORF">OINT_1000573</name>
</gene>
<dbReference type="EMBL" id="ACQA01000001">
    <property type="protein sequence ID" value="EEQ95220.1"/>
    <property type="molecule type" value="Genomic_DNA"/>
</dbReference>
<comment type="caution">
    <text evidence="9">The sequence shown here is derived from an EMBL/GenBank/DDBJ whole genome shotgun (WGS) entry which is preliminary data.</text>
</comment>
<dbReference type="GO" id="GO:0016780">
    <property type="term" value="F:phosphotransferase activity, for other substituted phosphate groups"/>
    <property type="evidence" value="ECO:0007669"/>
    <property type="project" value="InterPro"/>
</dbReference>
<keyword evidence="3 9" id="KW-0808">Transferase</keyword>
<dbReference type="AlphaFoldDB" id="C4WJJ2"/>
<evidence type="ECO:0000256" key="4">
    <source>
        <dbReference type="ARBA" id="ARBA00022692"/>
    </source>
</evidence>
<evidence type="ECO:0000313" key="9">
    <source>
        <dbReference type="EMBL" id="EEQ95220.1"/>
    </source>
</evidence>
<evidence type="ECO:0000256" key="3">
    <source>
        <dbReference type="ARBA" id="ARBA00022679"/>
    </source>
</evidence>
<proteinExistence type="predicted"/>
<organism evidence="9 10">
    <name type="scientific">Brucella intermedia LMG 3301</name>
    <dbReference type="NCBI Taxonomy" id="641118"/>
    <lineage>
        <taxon>Bacteria</taxon>
        <taxon>Pseudomonadati</taxon>
        <taxon>Pseudomonadota</taxon>
        <taxon>Alphaproteobacteria</taxon>
        <taxon>Hyphomicrobiales</taxon>
        <taxon>Brucellaceae</taxon>
        <taxon>Brucella/Ochrobactrum group</taxon>
        <taxon>Brucella</taxon>
    </lineage>
</organism>
<feature type="transmembrane region" description="Helical" evidence="8">
    <location>
        <begin position="202"/>
        <end position="218"/>
    </location>
</feature>
<dbReference type="GO" id="GO:0044038">
    <property type="term" value="P:cell wall macromolecule biosynthetic process"/>
    <property type="evidence" value="ECO:0007669"/>
    <property type="project" value="TreeGrafter"/>
</dbReference>
<comment type="cofactor">
    <cofactor evidence="7">
        <name>Mg(2+)</name>
        <dbReference type="ChEBI" id="CHEBI:18420"/>
    </cofactor>
</comment>
<dbReference type="PANTHER" id="PTHR22926">
    <property type="entry name" value="PHOSPHO-N-ACETYLMURAMOYL-PENTAPEPTIDE-TRANSFERASE"/>
    <property type="match status" value="1"/>
</dbReference>
<dbReference type="CDD" id="cd06854">
    <property type="entry name" value="GT_WbpL_WbcO_like"/>
    <property type="match status" value="1"/>
</dbReference>
<feature type="transmembrane region" description="Helical" evidence="8">
    <location>
        <begin position="20"/>
        <end position="41"/>
    </location>
</feature>
<reference evidence="9 10" key="1">
    <citation type="submission" date="2009-05" db="EMBL/GenBank/DDBJ databases">
        <authorList>
            <person name="Setubal J.C."/>
            <person name="Boyle S."/>
            <person name="Crasta O.R."/>
            <person name="Gillespie J.J."/>
            <person name="Kenyon R.W."/>
            <person name="Lu J."/>
            <person name="Mane S."/>
            <person name="Nagrani S."/>
            <person name="Shallom J.M."/>
            <person name="Shallom S."/>
            <person name="Shukla M."/>
            <person name="Snyder E.E."/>
            <person name="Sobral B.W."/>
            <person name="Wattam A.R."/>
            <person name="Will R."/>
            <person name="Williams K."/>
            <person name="Yoo H."/>
            <person name="Munk C."/>
            <person name="Tapia R."/>
            <person name="Green L."/>
            <person name="Rogers Y."/>
            <person name="Detter J.C."/>
            <person name="Bruce D."/>
            <person name="Brettin T.S."/>
            <person name="Tsolis R."/>
        </authorList>
    </citation>
    <scope>NUCLEOTIDE SEQUENCE [LARGE SCALE GENOMIC DNA]</scope>
    <source>
        <strain evidence="9 10">LMG 3301</strain>
    </source>
</reference>
<accession>C4WJJ2</accession>
<evidence type="ECO:0000256" key="6">
    <source>
        <dbReference type="ARBA" id="ARBA00023136"/>
    </source>
</evidence>
<dbReference type="GO" id="GO:0009103">
    <property type="term" value="P:lipopolysaccharide biosynthetic process"/>
    <property type="evidence" value="ECO:0007669"/>
    <property type="project" value="TreeGrafter"/>
</dbReference>
<dbReference type="GO" id="GO:0046872">
    <property type="term" value="F:metal ion binding"/>
    <property type="evidence" value="ECO:0007669"/>
    <property type="project" value="UniProtKB-KW"/>
</dbReference>
<dbReference type="GO" id="GO:0071555">
    <property type="term" value="P:cell wall organization"/>
    <property type="evidence" value="ECO:0007669"/>
    <property type="project" value="TreeGrafter"/>
</dbReference>
<feature type="transmembrane region" description="Helical" evidence="8">
    <location>
        <begin position="329"/>
        <end position="347"/>
    </location>
</feature>
<keyword evidence="7" id="KW-0479">Metal-binding</keyword>
<protein>
    <submittedName>
        <fullName evidence="9">Glycosyl transferase family protein</fullName>
    </submittedName>
</protein>
<keyword evidence="7" id="KW-0460">Magnesium</keyword>
<evidence type="ECO:0000313" key="10">
    <source>
        <dbReference type="Proteomes" id="UP000004386"/>
    </source>
</evidence>
<dbReference type="GO" id="GO:0005886">
    <property type="term" value="C:plasma membrane"/>
    <property type="evidence" value="ECO:0007669"/>
    <property type="project" value="UniProtKB-SubCell"/>
</dbReference>
<evidence type="ECO:0000256" key="8">
    <source>
        <dbReference type="SAM" id="Phobius"/>
    </source>
</evidence>
<keyword evidence="5 8" id="KW-1133">Transmembrane helix</keyword>